<sequence>MGSLPLLAACCSLLLTVAAPARDSTTSVCASQIGGTHIFLSLLQLNVVCFVLTLCSRLRLHLHA</sequence>
<keyword evidence="1" id="KW-1133">Transmembrane helix</keyword>
<feature type="signal peptide" evidence="2">
    <location>
        <begin position="1"/>
        <end position="18"/>
    </location>
</feature>
<feature type="transmembrane region" description="Helical" evidence="1">
    <location>
        <begin position="36"/>
        <end position="55"/>
    </location>
</feature>
<evidence type="ECO:0000313" key="3">
    <source>
        <dbReference type="EMBL" id="ACG27685.1"/>
    </source>
</evidence>
<evidence type="ECO:0000256" key="1">
    <source>
        <dbReference type="SAM" id="Phobius"/>
    </source>
</evidence>
<name>B6SS52_MAIZE</name>
<protein>
    <submittedName>
        <fullName evidence="3">Uncharacterized protein</fullName>
    </submittedName>
</protein>
<proteinExistence type="evidence at transcript level"/>
<evidence type="ECO:0000256" key="2">
    <source>
        <dbReference type="SAM" id="SignalP"/>
    </source>
</evidence>
<dbReference type="HOGENOM" id="CLU_2870937_0_0_1"/>
<keyword evidence="2" id="KW-0732">Signal</keyword>
<keyword evidence="1" id="KW-0472">Membrane</keyword>
<dbReference type="EMBL" id="EU955567">
    <property type="protein sequence ID" value="ACG27685.1"/>
    <property type="molecule type" value="mRNA"/>
</dbReference>
<dbReference type="AlphaFoldDB" id="B6SS52"/>
<accession>B6SS52</accession>
<keyword evidence="1" id="KW-0812">Transmembrane</keyword>
<feature type="chain" id="PRO_5009948669" evidence="2">
    <location>
        <begin position="19"/>
        <end position="64"/>
    </location>
</feature>
<reference evidence="3" key="1">
    <citation type="journal article" date="2009" name="Plant Mol. Biol.">
        <title>Insights into corn genes derived from large-scale cDNA sequencing.</title>
        <authorList>
            <person name="Alexandrov N.N."/>
            <person name="Brover V.V."/>
            <person name="Freidin S."/>
            <person name="Troukhan M.E."/>
            <person name="Tatarinova T.V."/>
            <person name="Zhang H."/>
            <person name="Swaller T.J."/>
            <person name="Lu Y.P."/>
            <person name="Bouck J."/>
            <person name="Flavell R.B."/>
            <person name="Feldmann K.A."/>
        </authorList>
    </citation>
    <scope>NUCLEOTIDE SEQUENCE</scope>
</reference>
<organism evidence="3">
    <name type="scientific">Zea mays</name>
    <name type="common">Maize</name>
    <dbReference type="NCBI Taxonomy" id="4577"/>
    <lineage>
        <taxon>Eukaryota</taxon>
        <taxon>Viridiplantae</taxon>
        <taxon>Streptophyta</taxon>
        <taxon>Embryophyta</taxon>
        <taxon>Tracheophyta</taxon>
        <taxon>Spermatophyta</taxon>
        <taxon>Magnoliopsida</taxon>
        <taxon>Liliopsida</taxon>
        <taxon>Poales</taxon>
        <taxon>Poaceae</taxon>
        <taxon>PACMAD clade</taxon>
        <taxon>Panicoideae</taxon>
        <taxon>Andropogonodae</taxon>
        <taxon>Andropogoneae</taxon>
        <taxon>Tripsacinae</taxon>
        <taxon>Zea</taxon>
    </lineage>
</organism>